<dbReference type="Proteomes" id="UP000184301">
    <property type="component" value="Unassembled WGS sequence"/>
</dbReference>
<evidence type="ECO:0000256" key="1">
    <source>
        <dbReference type="SAM" id="MobiDB-lite"/>
    </source>
</evidence>
<sequence length="316" mass="33356">MKKGWKIFWISCGVVAVLGITLLVTGLALGGNPVSMWNTYSFTSRNTYDARELAREITGLDDADDSDDNAGLASESTYDSNDGSSHDSDDEHDSTQTQNHTSNHGNTYSNISSIEIDATALVVSVETYDGKEVSVDGSTVNSKLGLSIEADNDEDGGELYIETNHKIPGNVDAGTLYIYLPKNYSLDEADFSIDGGILDIDTLNANSLSIDIGAGTATVGSFKVQELDIDCGAGQITLSGAASQDLDIKCGMGQVTLSCTNAQSDYSYNISCGAGSVKLGNEKFSGIGVHKKIDNHTSATCDIDCGMGDVDVSFKK</sequence>
<evidence type="ECO:0000259" key="2">
    <source>
        <dbReference type="Pfam" id="PF13349"/>
    </source>
</evidence>
<evidence type="ECO:0000313" key="3">
    <source>
        <dbReference type="EMBL" id="SHJ60375.1"/>
    </source>
</evidence>
<gene>
    <name evidence="3" type="ORF">SAMN02745243_00965</name>
</gene>
<feature type="domain" description="DUF4097" evidence="2">
    <location>
        <begin position="111"/>
        <end position="315"/>
    </location>
</feature>
<dbReference type="Pfam" id="PF13349">
    <property type="entry name" value="DUF4097"/>
    <property type="match status" value="1"/>
</dbReference>
<protein>
    <submittedName>
        <fullName evidence="3">Putative adhesin</fullName>
    </submittedName>
</protein>
<dbReference type="InterPro" id="IPR025164">
    <property type="entry name" value="Toastrack_DUF4097"/>
</dbReference>
<feature type="compositionally biased region" description="Acidic residues" evidence="1">
    <location>
        <begin position="59"/>
        <end position="68"/>
    </location>
</feature>
<dbReference type="RefSeq" id="WP_073106160.1">
    <property type="nucleotide sequence ID" value="NZ_FQZY01000012.1"/>
</dbReference>
<feature type="compositionally biased region" description="Low complexity" evidence="1">
    <location>
        <begin position="69"/>
        <end position="83"/>
    </location>
</feature>
<accession>A0A1M6KN72</accession>
<dbReference type="OrthoDB" id="1936592at2"/>
<feature type="region of interest" description="Disordered" evidence="1">
    <location>
        <begin position="59"/>
        <end position="108"/>
    </location>
</feature>
<dbReference type="EMBL" id="FQZY01000012">
    <property type="protein sequence ID" value="SHJ60375.1"/>
    <property type="molecule type" value="Genomic_DNA"/>
</dbReference>
<organism evidence="3 4">
    <name type="scientific">Hespellia stercorisuis DSM 15480</name>
    <dbReference type="NCBI Taxonomy" id="1121950"/>
    <lineage>
        <taxon>Bacteria</taxon>
        <taxon>Bacillati</taxon>
        <taxon>Bacillota</taxon>
        <taxon>Clostridia</taxon>
        <taxon>Lachnospirales</taxon>
        <taxon>Lachnospiraceae</taxon>
        <taxon>Hespellia</taxon>
    </lineage>
</organism>
<evidence type="ECO:0000313" key="4">
    <source>
        <dbReference type="Proteomes" id="UP000184301"/>
    </source>
</evidence>
<reference evidence="3 4" key="1">
    <citation type="submission" date="2016-11" db="EMBL/GenBank/DDBJ databases">
        <authorList>
            <person name="Jaros S."/>
            <person name="Januszkiewicz K."/>
            <person name="Wedrychowicz H."/>
        </authorList>
    </citation>
    <scope>NUCLEOTIDE SEQUENCE [LARGE SCALE GENOMIC DNA]</scope>
    <source>
        <strain evidence="3 4">DSM 15480</strain>
    </source>
</reference>
<keyword evidence="4" id="KW-1185">Reference proteome</keyword>
<feature type="compositionally biased region" description="Polar residues" evidence="1">
    <location>
        <begin position="95"/>
        <end position="108"/>
    </location>
</feature>
<name>A0A1M6KN72_9FIRM</name>
<dbReference type="STRING" id="1121950.SAMN02745243_00965"/>
<proteinExistence type="predicted"/>
<dbReference type="AlphaFoldDB" id="A0A1M6KN72"/>